<accession>A0A8T1AL21</accession>
<name>A0A8T1AL21_9STRA</name>
<comment type="caution">
    <text evidence="1">The sequence shown here is derived from an EMBL/GenBank/DDBJ whole genome shotgun (WGS) entry which is preliminary data.</text>
</comment>
<gene>
    <name evidence="1" type="ORF">PC117_g25670</name>
</gene>
<dbReference type="AlphaFoldDB" id="A0A8T1AL21"/>
<dbReference type="Proteomes" id="UP000736787">
    <property type="component" value="Unassembled WGS sequence"/>
</dbReference>
<organism evidence="1 2">
    <name type="scientific">Phytophthora cactorum</name>
    <dbReference type="NCBI Taxonomy" id="29920"/>
    <lineage>
        <taxon>Eukaryota</taxon>
        <taxon>Sar</taxon>
        <taxon>Stramenopiles</taxon>
        <taxon>Oomycota</taxon>
        <taxon>Peronosporomycetes</taxon>
        <taxon>Peronosporales</taxon>
        <taxon>Peronosporaceae</taxon>
        <taxon>Phytophthora</taxon>
    </lineage>
</organism>
<evidence type="ECO:0000313" key="1">
    <source>
        <dbReference type="EMBL" id="KAG2885022.1"/>
    </source>
</evidence>
<protein>
    <submittedName>
        <fullName evidence="1">Uncharacterized protein</fullName>
    </submittedName>
</protein>
<reference evidence="1" key="1">
    <citation type="submission" date="2018-10" db="EMBL/GenBank/DDBJ databases">
        <title>Effector identification in a new, highly contiguous assembly of the strawberry crown rot pathogen Phytophthora cactorum.</title>
        <authorList>
            <person name="Armitage A.D."/>
            <person name="Nellist C.F."/>
            <person name="Bates H."/>
            <person name="Vickerstaff R.J."/>
            <person name="Harrison R.J."/>
        </authorList>
    </citation>
    <scope>NUCLEOTIDE SEQUENCE</scope>
    <source>
        <strain evidence="1">4040</strain>
    </source>
</reference>
<proteinExistence type="predicted"/>
<evidence type="ECO:0000313" key="2">
    <source>
        <dbReference type="Proteomes" id="UP000736787"/>
    </source>
</evidence>
<sequence length="127" mass="14035">MGLDGVCTSQTVSRRFTSARSPAKSTIPSSTSPTRYSQLIYRFLRSWGECLAGRGRQRVYGDDAGGRSGCWSRPQRGLVNMQVLQEIITDSFVMLEHKSAGDWKVDGQESVCLSTSAIAWSLRQKAI</sequence>
<dbReference type="EMBL" id="RCMK01002068">
    <property type="protein sequence ID" value="KAG2885022.1"/>
    <property type="molecule type" value="Genomic_DNA"/>
</dbReference>